<evidence type="ECO:0000313" key="3">
    <source>
        <dbReference type="Proteomes" id="UP000736335"/>
    </source>
</evidence>
<dbReference type="OrthoDB" id="10003116at2759"/>
<sequence>MSARYAPLPTQRPSEHSDDELDVAFDGSDDELDYDDDNAPVSESQPLDPSRSVHTSPPLSARNHPPSISIPGAYDFERVDYDVPPPGSPPERRRTITGTPMASFPRLIPTHGGLRNWFSRTAANVLHSHYVRQFGLGGSSASAAIRGGDEIQVNTRGGDNITPCANNTRSLSLSGCGLSRVTPALSSLHVDLPSFPSNDSRGQVSPSTPAGRFFSQVKLPPPGPPNLRRRSFGFEHPSVIHQPDNAQRSETPSATWGVYTDVLPVTIFELQGDVVGMHGRLTVQEHCELAVAYRRILLSHRAELQASARGREGVCSRAGFVNEMHRVCAEFLETVSRRILPVSKTGEEIVYCWTMWVSSRHRAIFWLSG</sequence>
<evidence type="ECO:0000313" key="2">
    <source>
        <dbReference type="EMBL" id="KAF9784443.1"/>
    </source>
</evidence>
<dbReference type="Proteomes" id="UP000736335">
    <property type="component" value="Unassembled WGS sequence"/>
</dbReference>
<comment type="caution">
    <text evidence="2">The sequence shown here is derived from an EMBL/GenBank/DDBJ whole genome shotgun (WGS) entry which is preliminary data.</text>
</comment>
<dbReference type="AlphaFoldDB" id="A0A9P6HCY2"/>
<feature type="region of interest" description="Disordered" evidence="1">
    <location>
        <begin position="1"/>
        <end position="104"/>
    </location>
</feature>
<gene>
    <name evidence="2" type="ORF">BJ322DRAFT_1195005</name>
</gene>
<protein>
    <submittedName>
        <fullName evidence="2">Uncharacterized protein</fullName>
    </submittedName>
</protein>
<organism evidence="2 3">
    <name type="scientific">Thelephora terrestris</name>
    <dbReference type="NCBI Taxonomy" id="56493"/>
    <lineage>
        <taxon>Eukaryota</taxon>
        <taxon>Fungi</taxon>
        <taxon>Dikarya</taxon>
        <taxon>Basidiomycota</taxon>
        <taxon>Agaricomycotina</taxon>
        <taxon>Agaricomycetes</taxon>
        <taxon>Thelephorales</taxon>
        <taxon>Thelephoraceae</taxon>
        <taxon>Thelephora</taxon>
    </lineage>
</organism>
<reference evidence="2" key="1">
    <citation type="journal article" date="2020" name="Nat. Commun.">
        <title>Large-scale genome sequencing of mycorrhizal fungi provides insights into the early evolution of symbiotic traits.</title>
        <authorList>
            <person name="Miyauchi S."/>
            <person name="Kiss E."/>
            <person name="Kuo A."/>
            <person name="Drula E."/>
            <person name="Kohler A."/>
            <person name="Sanchez-Garcia M."/>
            <person name="Morin E."/>
            <person name="Andreopoulos B."/>
            <person name="Barry K.W."/>
            <person name="Bonito G."/>
            <person name="Buee M."/>
            <person name="Carver A."/>
            <person name="Chen C."/>
            <person name="Cichocki N."/>
            <person name="Clum A."/>
            <person name="Culley D."/>
            <person name="Crous P.W."/>
            <person name="Fauchery L."/>
            <person name="Girlanda M."/>
            <person name="Hayes R.D."/>
            <person name="Keri Z."/>
            <person name="LaButti K."/>
            <person name="Lipzen A."/>
            <person name="Lombard V."/>
            <person name="Magnuson J."/>
            <person name="Maillard F."/>
            <person name="Murat C."/>
            <person name="Nolan M."/>
            <person name="Ohm R.A."/>
            <person name="Pangilinan J."/>
            <person name="Pereira M.F."/>
            <person name="Perotto S."/>
            <person name="Peter M."/>
            <person name="Pfister S."/>
            <person name="Riley R."/>
            <person name="Sitrit Y."/>
            <person name="Stielow J.B."/>
            <person name="Szollosi G."/>
            <person name="Zifcakova L."/>
            <person name="Stursova M."/>
            <person name="Spatafora J.W."/>
            <person name="Tedersoo L."/>
            <person name="Vaario L.M."/>
            <person name="Yamada A."/>
            <person name="Yan M."/>
            <person name="Wang P."/>
            <person name="Xu J."/>
            <person name="Bruns T."/>
            <person name="Baldrian P."/>
            <person name="Vilgalys R."/>
            <person name="Dunand C."/>
            <person name="Henrissat B."/>
            <person name="Grigoriev I.V."/>
            <person name="Hibbett D."/>
            <person name="Nagy L.G."/>
            <person name="Martin F.M."/>
        </authorList>
    </citation>
    <scope>NUCLEOTIDE SEQUENCE</scope>
    <source>
        <strain evidence="2">UH-Tt-Lm1</strain>
    </source>
</reference>
<proteinExistence type="predicted"/>
<feature type="compositionally biased region" description="Acidic residues" evidence="1">
    <location>
        <begin position="17"/>
        <end position="38"/>
    </location>
</feature>
<name>A0A9P6HCY2_9AGAM</name>
<reference evidence="2" key="2">
    <citation type="submission" date="2020-11" db="EMBL/GenBank/DDBJ databases">
        <authorList>
            <consortium name="DOE Joint Genome Institute"/>
            <person name="Kuo A."/>
            <person name="Miyauchi S."/>
            <person name="Kiss E."/>
            <person name="Drula E."/>
            <person name="Kohler A."/>
            <person name="Sanchez-Garcia M."/>
            <person name="Andreopoulos B."/>
            <person name="Barry K.W."/>
            <person name="Bonito G."/>
            <person name="Buee M."/>
            <person name="Carver A."/>
            <person name="Chen C."/>
            <person name="Cichocki N."/>
            <person name="Clum A."/>
            <person name="Culley D."/>
            <person name="Crous P.W."/>
            <person name="Fauchery L."/>
            <person name="Girlanda M."/>
            <person name="Hayes R."/>
            <person name="Keri Z."/>
            <person name="Labutti K."/>
            <person name="Lipzen A."/>
            <person name="Lombard V."/>
            <person name="Magnuson J."/>
            <person name="Maillard F."/>
            <person name="Morin E."/>
            <person name="Murat C."/>
            <person name="Nolan M."/>
            <person name="Ohm R."/>
            <person name="Pangilinan J."/>
            <person name="Pereira M."/>
            <person name="Perotto S."/>
            <person name="Peter M."/>
            <person name="Riley R."/>
            <person name="Sitrit Y."/>
            <person name="Stielow B."/>
            <person name="Szollosi G."/>
            <person name="Zifcakova L."/>
            <person name="Stursova M."/>
            <person name="Spatafora J.W."/>
            <person name="Tedersoo L."/>
            <person name="Vaario L.-M."/>
            <person name="Yamada A."/>
            <person name="Yan M."/>
            <person name="Wang P."/>
            <person name="Xu J."/>
            <person name="Bruns T."/>
            <person name="Baldrian P."/>
            <person name="Vilgalys R."/>
            <person name="Henrissat B."/>
            <person name="Grigoriev I.V."/>
            <person name="Hibbett D."/>
            <person name="Nagy L.G."/>
            <person name="Martin F.M."/>
        </authorList>
    </citation>
    <scope>NUCLEOTIDE SEQUENCE</scope>
    <source>
        <strain evidence="2">UH-Tt-Lm1</strain>
    </source>
</reference>
<keyword evidence="3" id="KW-1185">Reference proteome</keyword>
<evidence type="ECO:0000256" key="1">
    <source>
        <dbReference type="SAM" id="MobiDB-lite"/>
    </source>
</evidence>
<feature type="compositionally biased region" description="Polar residues" evidence="1">
    <location>
        <begin position="41"/>
        <end position="58"/>
    </location>
</feature>
<accession>A0A9P6HCY2</accession>
<dbReference type="EMBL" id="WIUZ02000008">
    <property type="protein sequence ID" value="KAF9784443.1"/>
    <property type="molecule type" value="Genomic_DNA"/>
</dbReference>